<dbReference type="EMBL" id="JAFMYW010000023">
    <property type="protein sequence ID" value="MBO0953187.1"/>
    <property type="molecule type" value="Genomic_DNA"/>
</dbReference>
<reference evidence="1 2" key="1">
    <citation type="submission" date="2021-03" db="EMBL/GenBank/DDBJ databases">
        <title>Fibrella sp. HMF5405 genome sequencing and assembly.</title>
        <authorList>
            <person name="Kang H."/>
            <person name="Kim H."/>
            <person name="Bae S."/>
            <person name="Joh K."/>
        </authorList>
    </citation>
    <scope>NUCLEOTIDE SEQUENCE [LARGE SCALE GENOMIC DNA]</scope>
    <source>
        <strain evidence="1 2">HMF5405</strain>
    </source>
</reference>
<dbReference type="RefSeq" id="WP_207333139.1">
    <property type="nucleotide sequence ID" value="NZ_JAFMYW010000023.1"/>
</dbReference>
<sequence>MAVTLPPRPKTKPTEAEIEAMIGKGGDVPKLVKSPENDVDPETIRHVSARLNEGIIRQIDALRSRRPRKIGSPKMGISLRDWVVEAVLEKLQRDSAEE</sequence>
<accession>A0ABS3JT29</accession>
<keyword evidence="2" id="KW-1185">Reference proteome</keyword>
<organism evidence="1 2">
    <name type="scientific">Fibrella forsythiae</name>
    <dbReference type="NCBI Taxonomy" id="2817061"/>
    <lineage>
        <taxon>Bacteria</taxon>
        <taxon>Pseudomonadati</taxon>
        <taxon>Bacteroidota</taxon>
        <taxon>Cytophagia</taxon>
        <taxon>Cytophagales</taxon>
        <taxon>Spirosomataceae</taxon>
        <taxon>Fibrella</taxon>
    </lineage>
</organism>
<proteinExistence type="predicted"/>
<evidence type="ECO:0000313" key="2">
    <source>
        <dbReference type="Proteomes" id="UP000664628"/>
    </source>
</evidence>
<comment type="caution">
    <text evidence="1">The sequence shown here is derived from an EMBL/GenBank/DDBJ whole genome shotgun (WGS) entry which is preliminary data.</text>
</comment>
<dbReference type="Proteomes" id="UP000664628">
    <property type="component" value="Unassembled WGS sequence"/>
</dbReference>
<protein>
    <submittedName>
        <fullName evidence="1">Uncharacterized protein</fullName>
    </submittedName>
</protein>
<evidence type="ECO:0000313" key="1">
    <source>
        <dbReference type="EMBL" id="MBO0953187.1"/>
    </source>
</evidence>
<name>A0ABS3JT29_9BACT</name>
<gene>
    <name evidence="1" type="ORF">J2I46_31735</name>
</gene>